<dbReference type="InterPro" id="IPR034002">
    <property type="entry name" value="TNFRSF8_N"/>
</dbReference>
<sequence>MVETRDLVQLRQLNLELLRQLWVRQDAVRRSVAKAASESSLDSSSSYNSEMPSSQEMSSVASRASCPQDAHPGDPCGRYWPGDASSGMNSLLPATCLYRESLGPPRPHSAPLLAISDSSDPELSAELDSPGTQEAQALRSILARQGKLSKPRVTNKESPVPEKSWRLRPYLGYDWIAGSLDNTFPVTSKPEAFFSKLQKFREANKEECICSGPEPQFLGLQESDAVEGDHECVYCYRVNRRLFLVPADPGTPCRLCRKPRDQRGAGTLAEPAQVRVSIPPSVLDPPHRHRIHRRKSFDASDTLALPRHCLLGWDIIPPKSEKSSAPKTLDLWSSVSPEAHHQKLSATSCPHLRRAPEDDCLGDLSRYYDKAARKCCHRCREGYSPKQLCPEGSHHCERQCLHDYYLDSNDRCTACVSCSGDLVEKKPCSRNSSRVCECRAGMFCGTSVVNSCARCIHHSVCPEGMVVKLQGTAQRDTVCEPAPPRASPNCSASPQDCKGPTSGTIPQAKPTLTSPASPGARTMLLGGDIPLAPEDASKMTPNSSSFVVKLNPDPGLTLQPPCPRGSADCRKQCNHDYYLDRDGRCKACVTCSGDGLVEKTPCTWNSSRVCECQPGMFCATPVTNSCARCVTRPNCPPGMVTKLQGMAETGTTYEPLPPGSPPDCSTSPEDREAPASPTPSLVSLADSLTGKEHGGGVTHAWEDTPGSTSAPISFSSTGKPALVSGPVLFWVILMLVVVVSFSSFVLCHRRACRKWIGQKLHLCYPVQTFRPTLEPVGECPGHHFLCPLQLTKSVSVADPGNEEQGLLSRPAMETCLESLRLLEASPVSSPPSPTDLPEPRGTMEHTNNRIENIYIMKADTVIVGTVKAEVPEGQGPVGPAGPELEEELETDYASHYPEQETEPPLGSCGDVMFSVEEEGKEDPLPTTVSDK</sequence>
<gene>
    <name evidence="5" type="ORF">E5288_WYG004961</name>
</gene>
<feature type="compositionally biased region" description="Polar residues" evidence="2">
    <location>
        <begin position="501"/>
        <end position="516"/>
    </location>
</feature>
<dbReference type="PRINTS" id="PR01923">
    <property type="entry name" value="TNFACTORR8"/>
</dbReference>
<evidence type="ECO:0000256" key="2">
    <source>
        <dbReference type="SAM" id="MobiDB-lite"/>
    </source>
</evidence>
<evidence type="ECO:0000259" key="4">
    <source>
        <dbReference type="PROSITE" id="PS50050"/>
    </source>
</evidence>
<dbReference type="InterPro" id="IPR031466">
    <property type="entry name" value="MIIP"/>
</dbReference>
<feature type="compositionally biased region" description="Low complexity" evidence="2">
    <location>
        <begin position="37"/>
        <end position="54"/>
    </location>
</feature>
<feature type="region of interest" description="Disordered" evidence="2">
    <location>
        <begin position="824"/>
        <end position="845"/>
    </location>
</feature>
<keyword evidence="3" id="KW-0812">Transmembrane</keyword>
<feature type="transmembrane region" description="Helical" evidence="3">
    <location>
        <begin position="727"/>
        <end position="747"/>
    </location>
</feature>
<dbReference type="SUPFAM" id="SSF57586">
    <property type="entry name" value="TNF receptor-like"/>
    <property type="match status" value="2"/>
</dbReference>
<feature type="region of interest" description="Disordered" evidence="2">
    <location>
        <begin position="486"/>
        <end position="521"/>
    </location>
</feature>
<dbReference type="Proteomes" id="UP000322234">
    <property type="component" value="Unassembled WGS sequence"/>
</dbReference>
<name>A0A6B0QXT6_9CETA</name>
<feature type="region of interest" description="Disordered" evidence="2">
    <location>
        <begin position="34"/>
        <end position="71"/>
    </location>
</feature>
<feature type="compositionally biased region" description="Polar residues" evidence="2">
    <location>
        <begin position="705"/>
        <end position="715"/>
    </location>
</feature>
<evidence type="ECO:0000256" key="3">
    <source>
        <dbReference type="SAM" id="Phobius"/>
    </source>
</evidence>
<feature type="disulfide bond" evidence="1">
    <location>
        <begin position="418"/>
        <end position="436"/>
    </location>
</feature>
<keyword evidence="6" id="KW-1185">Reference proteome</keyword>
<evidence type="ECO:0000256" key="1">
    <source>
        <dbReference type="PROSITE-ProRule" id="PRU00206"/>
    </source>
</evidence>
<accession>A0A6B0QXT6</accession>
<keyword evidence="3" id="KW-0472">Membrane</keyword>
<dbReference type="InterPro" id="IPR001368">
    <property type="entry name" value="TNFR/NGFR_Cys_rich_reg"/>
</dbReference>
<feature type="region of interest" description="Disordered" evidence="2">
    <location>
        <begin position="649"/>
        <end position="715"/>
    </location>
</feature>
<keyword evidence="3" id="KW-1133">Transmembrane helix</keyword>
<protein>
    <recommendedName>
        <fullName evidence="4">TNFR-Cys domain-containing protein</fullName>
    </recommendedName>
</protein>
<dbReference type="CDD" id="cd13409">
    <property type="entry name" value="TNFRSF8"/>
    <property type="match status" value="2"/>
</dbReference>
<feature type="domain" description="TNFR-Cys" evidence="4">
    <location>
        <begin position="388"/>
        <end position="436"/>
    </location>
</feature>
<feature type="disulfide bond" evidence="1">
    <location>
        <begin position="415"/>
        <end position="428"/>
    </location>
</feature>
<dbReference type="SMART" id="SM00208">
    <property type="entry name" value="TNFR"/>
    <property type="match status" value="5"/>
</dbReference>
<feature type="region of interest" description="Disordered" evidence="2">
    <location>
        <begin position="108"/>
        <end position="132"/>
    </location>
</feature>
<dbReference type="EMBL" id="VBQZ03000009">
    <property type="protein sequence ID" value="MXQ81882.1"/>
    <property type="molecule type" value="Genomic_DNA"/>
</dbReference>
<dbReference type="InterPro" id="IPR052862">
    <property type="entry name" value="TNFR_superfamily_member_8"/>
</dbReference>
<feature type="repeat" description="TNFR-Cys" evidence="1">
    <location>
        <begin position="388"/>
        <end position="436"/>
    </location>
</feature>
<organism evidence="5 6">
    <name type="scientific">Bos mutus</name>
    <name type="common">wild yak</name>
    <dbReference type="NCBI Taxonomy" id="72004"/>
    <lineage>
        <taxon>Eukaryota</taxon>
        <taxon>Metazoa</taxon>
        <taxon>Chordata</taxon>
        <taxon>Craniata</taxon>
        <taxon>Vertebrata</taxon>
        <taxon>Euteleostomi</taxon>
        <taxon>Mammalia</taxon>
        <taxon>Eutheria</taxon>
        <taxon>Laurasiatheria</taxon>
        <taxon>Artiodactyla</taxon>
        <taxon>Ruminantia</taxon>
        <taxon>Pecora</taxon>
        <taxon>Bovidae</taxon>
        <taxon>Bovinae</taxon>
        <taxon>Bos</taxon>
    </lineage>
</organism>
<dbReference type="AlphaFoldDB" id="A0A6B0QXT6"/>
<dbReference type="Gene3D" id="2.10.50.10">
    <property type="entry name" value="Tumor Necrosis Factor Receptor, subunit A, domain 2"/>
    <property type="match status" value="3"/>
</dbReference>
<dbReference type="InterPro" id="IPR020416">
    <property type="entry name" value="TNFR_8"/>
</dbReference>
<dbReference type="Pfam" id="PF00020">
    <property type="entry name" value="TNFR_c6"/>
    <property type="match status" value="3"/>
</dbReference>
<evidence type="ECO:0000313" key="6">
    <source>
        <dbReference type="Proteomes" id="UP000322234"/>
    </source>
</evidence>
<reference evidence="5" key="1">
    <citation type="submission" date="2019-10" db="EMBL/GenBank/DDBJ databases">
        <title>The sequence and de novo assembly of the wild yak genome.</title>
        <authorList>
            <person name="Liu Y."/>
        </authorList>
    </citation>
    <scope>NUCLEOTIDE SEQUENCE [LARGE SCALE GENOMIC DNA]</scope>
    <source>
        <strain evidence="5">WY2019</strain>
    </source>
</reference>
<dbReference type="PROSITE" id="PS50050">
    <property type="entry name" value="TNFR_NGFR_2"/>
    <property type="match status" value="2"/>
</dbReference>
<dbReference type="Pfam" id="PF15734">
    <property type="entry name" value="MIIP"/>
    <property type="match status" value="1"/>
</dbReference>
<evidence type="ECO:0000313" key="5">
    <source>
        <dbReference type="EMBL" id="MXQ81882.1"/>
    </source>
</evidence>
<comment type="caution">
    <text evidence="1">Lacks conserved residue(s) required for the propagation of feature annotation.</text>
</comment>
<dbReference type="GO" id="GO:0030336">
    <property type="term" value="P:negative regulation of cell migration"/>
    <property type="evidence" value="ECO:0007669"/>
    <property type="project" value="InterPro"/>
</dbReference>
<feature type="repeat" description="TNFR-Cys" evidence="1">
    <location>
        <begin position="437"/>
        <end position="479"/>
    </location>
</feature>
<feature type="disulfide bond" evidence="1">
    <location>
        <begin position="461"/>
        <end position="479"/>
    </location>
</feature>
<dbReference type="PROSITE" id="PS00652">
    <property type="entry name" value="TNFR_NGFR_1"/>
    <property type="match status" value="1"/>
</dbReference>
<dbReference type="GO" id="GO:0010972">
    <property type="term" value="P:negative regulation of G2/M transition of mitotic cell cycle"/>
    <property type="evidence" value="ECO:0007669"/>
    <property type="project" value="InterPro"/>
</dbReference>
<keyword evidence="1" id="KW-1015">Disulfide bond</keyword>
<feature type="domain" description="TNFR-Cys" evidence="4">
    <location>
        <begin position="437"/>
        <end position="479"/>
    </location>
</feature>
<comment type="caution">
    <text evidence="5">The sequence shown here is derived from an EMBL/GenBank/DDBJ whole genome shotgun (WGS) entry which is preliminary data.</text>
</comment>
<dbReference type="PANTHER" id="PTHR47497:SF1">
    <property type="entry name" value="TUMOR NECROSIS FACTOR RECEPTOR SUPERFAMILY MEMBER 8"/>
    <property type="match status" value="1"/>
</dbReference>
<dbReference type="PANTHER" id="PTHR47497">
    <property type="entry name" value="TUMOR NECROSIS FACTOR RECEPTOR SUPERFAMILY MEMBER 8"/>
    <property type="match status" value="1"/>
</dbReference>
<proteinExistence type="predicted"/>
<dbReference type="GO" id="GO:0004888">
    <property type="term" value="F:transmembrane signaling receptor activity"/>
    <property type="evidence" value="ECO:0007669"/>
    <property type="project" value="InterPro"/>
</dbReference>
<feature type="region of interest" description="Disordered" evidence="2">
    <location>
        <begin position="869"/>
        <end position="910"/>
    </location>
</feature>
<dbReference type="GO" id="GO:0007165">
    <property type="term" value="P:signal transduction"/>
    <property type="evidence" value="ECO:0007669"/>
    <property type="project" value="InterPro"/>
</dbReference>